<dbReference type="Proteomes" id="UP000437068">
    <property type="component" value="Unassembled WGS sequence"/>
</dbReference>
<evidence type="ECO:0000256" key="1">
    <source>
        <dbReference type="SAM" id="SignalP"/>
    </source>
</evidence>
<evidence type="ECO:0000313" key="9">
    <source>
        <dbReference type="EMBL" id="KAE9304680.1"/>
    </source>
</evidence>
<dbReference type="EMBL" id="QXFZ01000782">
    <property type="protein sequence ID" value="KAE9104963.1"/>
    <property type="molecule type" value="Genomic_DNA"/>
</dbReference>
<organism evidence="3 16">
    <name type="scientific">Phytophthora fragariae</name>
    <dbReference type="NCBI Taxonomy" id="53985"/>
    <lineage>
        <taxon>Eukaryota</taxon>
        <taxon>Sar</taxon>
        <taxon>Stramenopiles</taxon>
        <taxon>Oomycota</taxon>
        <taxon>Peronosporomycetes</taxon>
        <taxon>Peronosporales</taxon>
        <taxon>Peronosporaceae</taxon>
        <taxon>Phytophthora</taxon>
    </lineage>
</organism>
<evidence type="ECO:0000313" key="16">
    <source>
        <dbReference type="Proteomes" id="UP000460718"/>
    </source>
</evidence>
<dbReference type="AlphaFoldDB" id="A0A6A3KLA8"/>
<protein>
    <recommendedName>
        <fullName evidence="20">Secreted protein</fullName>
    </recommendedName>
</protein>
<dbReference type="Proteomes" id="UP000429523">
    <property type="component" value="Unassembled WGS sequence"/>
</dbReference>
<feature type="signal peptide" evidence="1">
    <location>
        <begin position="1"/>
        <end position="28"/>
    </location>
</feature>
<dbReference type="EMBL" id="QXFW01000599">
    <property type="protein sequence ID" value="KAE9007662.1"/>
    <property type="molecule type" value="Genomic_DNA"/>
</dbReference>
<evidence type="ECO:0000313" key="17">
    <source>
        <dbReference type="Proteomes" id="UP000476176"/>
    </source>
</evidence>
<feature type="chain" id="PRO_5036379957" description="Secreted protein" evidence="1">
    <location>
        <begin position="29"/>
        <end position="83"/>
    </location>
</feature>
<dbReference type="EMBL" id="QXGD01000821">
    <property type="protein sequence ID" value="KAE9223398.1"/>
    <property type="molecule type" value="Genomic_DNA"/>
</dbReference>
<reference evidence="16 17" key="1">
    <citation type="submission" date="2018-09" db="EMBL/GenBank/DDBJ databases">
        <title>Genomic investigation of the strawberry pathogen Phytophthora fragariae indicates pathogenicity is determined by transcriptional variation in three key races.</title>
        <authorList>
            <person name="Adams T.M."/>
            <person name="Armitage A.D."/>
            <person name="Sobczyk M.K."/>
            <person name="Bates H.J."/>
            <person name="Dunwell J.M."/>
            <person name="Nellist C.F."/>
            <person name="Harrison R.J."/>
        </authorList>
    </citation>
    <scope>NUCLEOTIDE SEQUENCE [LARGE SCALE GENOMIC DNA]</scope>
    <source>
        <strain evidence="9 12">A4</strain>
        <strain evidence="8 13">BC-1</strain>
        <strain evidence="7 17">BC-23</strain>
        <strain evidence="6 14">NOV-5</strain>
        <strain evidence="4 15">NOV-71</strain>
        <strain evidence="10 18">NOV-77</strain>
        <strain evidence="2 11">NOV-9</strain>
        <strain evidence="5 19">ONT-3</strain>
        <strain evidence="3 16">SCRP245</strain>
    </source>
</reference>
<evidence type="ECO:0000313" key="14">
    <source>
        <dbReference type="Proteomes" id="UP000440732"/>
    </source>
</evidence>
<evidence type="ECO:0000313" key="18">
    <source>
        <dbReference type="Proteomes" id="UP000486351"/>
    </source>
</evidence>
<dbReference type="EMBL" id="QXFX01000764">
    <property type="protein sequence ID" value="KAE9105014.1"/>
    <property type="molecule type" value="Genomic_DNA"/>
</dbReference>
<evidence type="ECO:0000313" key="2">
    <source>
        <dbReference type="EMBL" id="KAE8935260.1"/>
    </source>
</evidence>
<dbReference type="Proteomes" id="UP000440732">
    <property type="component" value="Unassembled WGS sequence"/>
</dbReference>
<dbReference type="Proteomes" id="UP000441208">
    <property type="component" value="Unassembled WGS sequence"/>
</dbReference>
<evidence type="ECO:0000313" key="11">
    <source>
        <dbReference type="Proteomes" id="UP000429523"/>
    </source>
</evidence>
<dbReference type="Proteomes" id="UP000440367">
    <property type="component" value="Unassembled WGS sequence"/>
</dbReference>
<sequence length="83" mass="8945">MRGRQLGTFVGCSKALLACLLDRPLVDADATSSQKSRTSPADLSECSQEACRLTCGANPSKIHLRCLGRKHTFSRAAPSRLVK</sequence>
<comment type="caution">
    <text evidence="3">The sequence shown here is derived from an EMBL/GenBank/DDBJ whole genome shotgun (WGS) entry which is preliminary data.</text>
</comment>
<dbReference type="EMBL" id="QXFY01000736">
    <property type="protein sequence ID" value="KAE9336793.1"/>
    <property type="molecule type" value="Genomic_DNA"/>
</dbReference>
<evidence type="ECO:0000313" key="12">
    <source>
        <dbReference type="Proteomes" id="UP000437068"/>
    </source>
</evidence>
<evidence type="ECO:0000313" key="5">
    <source>
        <dbReference type="EMBL" id="KAE9105014.1"/>
    </source>
</evidence>
<evidence type="ECO:0000313" key="3">
    <source>
        <dbReference type="EMBL" id="KAE9007662.1"/>
    </source>
</evidence>
<evidence type="ECO:0000313" key="10">
    <source>
        <dbReference type="EMBL" id="KAE9336793.1"/>
    </source>
</evidence>
<evidence type="ECO:0000313" key="15">
    <source>
        <dbReference type="Proteomes" id="UP000441208"/>
    </source>
</evidence>
<dbReference type="EMBL" id="QXGC01000745">
    <property type="protein sequence ID" value="KAE9222476.1"/>
    <property type="molecule type" value="Genomic_DNA"/>
</dbReference>
<dbReference type="EMBL" id="QXGF01000823">
    <property type="protein sequence ID" value="KAE8935260.1"/>
    <property type="molecule type" value="Genomic_DNA"/>
</dbReference>
<dbReference type="EMBL" id="QXGA01000719">
    <property type="protein sequence ID" value="KAE9142249.1"/>
    <property type="molecule type" value="Genomic_DNA"/>
</dbReference>
<evidence type="ECO:0000313" key="7">
    <source>
        <dbReference type="EMBL" id="KAE9222476.1"/>
    </source>
</evidence>
<evidence type="ECO:0000313" key="13">
    <source>
        <dbReference type="Proteomes" id="UP000440367"/>
    </source>
</evidence>
<dbReference type="Proteomes" id="UP000486351">
    <property type="component" value="Unassembled WGS sequence"/>
</dbReference>
<gene>
    <name evidence="9" type="ORF">PF001_g12944</name>
    <name evidence="8" type="ORF">PF002_g14978</name>
    <name evidence="7" type="ORF">PF004_g12785</name>
    <name evidence="6" type="ORF">PF006_g12625</name>
    <name evidence="4" type="ORF">PF007_g13867</name>
    <name evidence="10" type="ORF">PF008_g12853</name>
    <name evidence="2" type="ORF">PF009_g14787</name>
    <name evidence="5" type="ORF">PF010_g13180</name>
    <name evidence="3" type="ORF">PF011_g11031</name>
</gene>
<evidence type="ECO:0000313" key="8">
    <source>
        <dbReference type="EMBL" id="KAE9223398.1"/>
    </source>
</evidence>
<dbReference type="Proteomes" id="UP000476176">
    <property type="component" value="Unassembled WGS sequence"/>
</dbReference>
<name>A0A6A3KLA8_9STRA</name>
<accession>A0A6A3KLA8</accession>
<evidence type="ECO:0008006" key="20">
    <source>
        <dbReference type="Google" id="ProtNLM"/>
    </source>
</evidence>
<keyword evidence="1" id="KW-0732">Signal</keyword>
<evidence type="ECO:0000313" key="4">
    <source>
        <dbReference type="EMBL" id="KAE9104963.1"/>
    </source>
</evidence>
<evidence type="ECO:0000313" key="6">
    <source>
        <dbReference type="EMBL" id="KAE9142249.1"/>
    </source>
</evidence>
<dbReference type="EMBL" id="QXGE01000740">
    <property type="protein sequence ID" value="KAE9304680.1"/>
    <property type="molecule type" value="Genomic_DNA"/>
</dbReference>
<dbReference type="Proteomes" id="UP000460718">
    <property type="component" value="Unassembled WGS sequence"/>
</dbReference>
<evidence type="ECO:0000313" key="19">
    <source>
        <dbReference type="Proteomes" id="UP000488956"/>
    </source>
</evidence>
<dbReference type="Proteomes" id="UP000488956">
    <property type="component" value="Unassembled WGS sequence"/>
</dbReference>
<proteinExistence type="predicted"/>